<evidence type="ECO:0000313" key="18">
    <source>
        <dbReference type="EMBL" id="OTG26786.1"/>
    </source>
</evidence>
<dbReference type="PROSITE" id="PS00080">
    <property type="entry name" value="MULTICOPPER_OXIDASE2"/>
    <property type="match status" value="1"/>
</dbReference>
<organism evidence="18 19">
    <name type="scientific">Helianthus annuus</name>
    <name type="common">Common sunflower</name>
    <dbReference type="NCBI Taxonomy" id="4232"/>
    <lineage>
        <taxon>Eukaryota</taxon>
        <taxon>Viridiplantae</taxon>
        <taxon>Streptophyta</taxon>
        <taxon>Embryophyta</taxon>
        <taxon>Tracheophyta</taxon>
        <taxon>Spermatophyta</taxon>
        <taxon>Magnoliopsida</taxon>
        <taxon>eudicotyledons</taxon>
        <taxon>Gunneridae</taxon>
        <taxon>Pentapetalae</taxon>
        <taxon>asterids</taxon>
        <taxon>campanulids</taxon>
        <taxon>Asterales</taxon>
        <taxon>Asteraceae</taxon>
        <taxon>Asteroideae</taxon>
        <taxon>Heliantheae alliance</taxon>
        <taxon>Heliantheae</taxon>
        <taxon>Helianthus</taxon>
    </lineage>
</organism>
<evidence type="ECO:0000313" key="17">
    <source>
        <dbReference type="EMBL" id="KAF5807692.1"/>
    </source>
</evidence>
<reference evidence="17" key="3">
    <citation type="submission" date="2020-06" db="EMBL/GenBank/DDBJ databases">
        <title>Helianthus annuus Genome sequencing and assembly Release 2.</title>
        <authorList>
            <person name="Gouzy J."/>
            <person name="Langlade N."/>
            <person name="Munos S."/>
        </authorList>
    </citation>
    <scope>NUCLEOTIDE SEQUENCE</scope>
    <source>
        <tissue evidence="17">Leaves</tissue>
    </source>
</reference>
<dbReference type="InterPro" id="IPR011707">
    <property type="entry name" value="Cu-oxidase-like_N"/>
</dbReference>
<dbReference type="STRING" id="4232.A0A251UV95"/>
<name>A0A251UV95_HELAN</name>
<dbReference type="OMA" id="PIWRDVV"/>
<dbReference type="GO" id="GO:0005507">
    <property type="term" value="F:copper ion binding"/>
    <property type="evidence" value="ECO:0007669"/>
    <property type="project" value="InterPro"/>
</dbReference>
<evidence type="ECO:0000256" key="12">
    <source>
        <dbReference type="ARBA" id="ARBA00023185"/>
    </source>
</evidence>
<proteinExistence type="inferred from homology"/>
<keyword evidence="19" id="KW-1185">Reference proteome</keyword>
<keyword evidence="7 13" id="KW-0479">Metal-binding</keyword>
<evidence type="ECO:0000256" key="11">
    <source>
        <dbReference type="ARBA" id="ARBA00023180"/>
    </source>
</evidence>
<evidence type="ECO:0000256" key="8">
    <source>
        <dbReference type="ARBA" id="ARBA00022737"/>
    </source>
</evidence>
<dbReference type="InterPro" id="IPR034288">
    <property type="entry name" value="CuRO_1_LCC"/>
</dbReference>
<gene>
    <name evidence="18" type="ORF">HannXRQ_Chr05g0162531</name>
    <name evidence="17" type="ORF">HanXRQr2_Chr05g0236501</name>
</gene>
<dbReference type="Gene3D" id="2.60.40.420">
    <property type="entry name" value="Cupredoxins - blue copper proteins"/>
    <property type="match status" value="3"/>
</dbReference>
<evidence type="ECO:0000256" key="5">
    <source>
        <dbReference type="ARBA" id="ARBA00022523"/>
    </source>
</evidence>
<keyword evidence="5 13" id="KW-0052">Apoplast</keyword>
<evidence type="ECO:0000256" key="10">
    <source>
        <dbReference type="ARBA" id="ARBA00023008"/>
    </source>
</evidence>
<dbReference type="EMBL" id="MNCJ02000320">
    <property type="protein sequence ID" value="KAF5807692.1"/>
    <property type="molecule type" value="Genomic_DNA"/>
</dbReference>
<dbReference type="InterPro" id="IPR034285">
    <property type="entry name" value="CuRO_2_LCC"/>
</dbReference>
<evidence type="ECO:0000259" key="15">
    <source>
        <dbReference type="Pfam" id="PF07731"/>
    </source>
</evidence>
<evidence type="ECO:0000256" key="4">
    <source>
        <dbReference type="ARBA" id="ARBA00012297"/>
    </source>
</evidence>
<evidence type="ECO:0000256" key="1">
    <source>
        <dbReference type="ARBA" id="ARBA00000349"/>
    </source>
</evidence>
<evidence type="ECO:0000256" key="6">
    <source>
        <dbReference type="ARBA" id="ARBA00022525"/>
    </source>
</evidence>
<evidence type="ECO:0000256" key="7">
    <source>
        <dbReference type="ARBA" id="ARBA00022723"/>
    </source>
</evidence>
<keyword evidence="8 13" id="KW-0677">Repeat</keyword>
<feature type="domain" description="Plastocyanin-like" evidence="16">
    <location>
        <begin position="33"/>
        <end position="83"/>
    </location>
</feature>
<dbReference type="PANTHER" id="PTHR11709">
    <property type="entry name" value="MULTI-COPPER OXIDASE"/>
    <property type="match status" value="1"/>
</dbReference>
<dbReference type="InterPro" id="IPR033138">
    <property type="entry name" value="Cu_oxidase_CS"/>
</dbReference>
<evidence type="ECO:0000256" key="9">
    <source>
        <dbReference type="ARBA" id="ARBA00023002"/>
    </source>
</evidence>
<dbReference type="GO" id="GO:0052716">
    <property type="term" value="F:hydroquinone:oxygen oxidoreductase activity"/>
    <property type="evidence" value="ECO:0007669"/>
    <property type="project" value="UniProtKB-EC"/>
</dbReference>
<dbReference type="InterPro" id="IPR034289">
    <property type="entry name" value="CuRO_3_LCC"/>
</dbReference>
<evidence type="ECO:0000259" key="14">
    <source>
        <dbReference type="Pfam" id="PF00394"/>
    </source>
</evidence>
<protein>
    <recommendedName>
        <fullName evidence="4 13">Laccase</fullName>
        <ecNumber evidence="4 13">1.10.3.2</ecNumber>
    </recommendedName>
    <alternativeName>
        <fullName evidence="13">Benzenediol:oxygen oxidoreductase</fullName>
    </alternativeName>
    <alternativeName>
        <fullName evidence="13">Diphenol oxidase</fullName>
    </alternativeName>
    <alternativeName>
        <fullName evidence="13">Urishiol oxidase</fullName>
    </alternativeName>
</protein>
<reference evidence="17 19" key="1">
    <citation type="journal article" date="2017" name="Nature">
        <title>The sunflower genome provides insights into oil metabolism, flowering and Asterid evolution.</title>
        <authorList>
            <person name="Badouin H."/>
            <person name="Gouzy J."/>
            <person name="Grassa C.J."/>
            <person name="Murat F."/>
            <person name="Staton S.E."/>
            <person name="Cottret L."/>
            <person name="Lelandais-Briere C."/>
            <person name="Owens G.L."/>
            <person name="Carrere S."/>
            <person name="Mayjonade B."/>
            <person name="Legrand L."/>
            <person name="Gill N."/>
            <person name="Kane N.C."/>
            <person name="Bowers J.E."/>
            <person name="Hubner S."/>
            <person name="Bellec A."/>
            <person name="Berard A."/>
            <person name="Berges H."/>
            <person name="Blanchet N."/>
            <person name="Boniface M.C."/>
            <person name="Brunel D."/>
            <person name="Catrice O."/>
            <person name="Chaidir N."/>
            <person name="Claudel C."/>
            <person name="Donnadieu C."/>
            <person name="Faraut T."/>
            <person name="Fievet G."/>
            <person name="Helmstetter N."/>
            <person name="King M."/>
            <person name="Knapp S.J."/>
            <person name="Lai Z."/>
            <person name="Le Paslier M.C."/>
            <person name="Lippi Y."/>
            <person name="Lorenzon L."/>
            <person name="Mandel J.R."/>
            <person name="Marage G."/>
            <person name="Marchand G."/>
            <person name="Marquand E."/>
            <person name="Bret-Mestries E."/>
            <person name="Morien E."/>
            <person name="Nambeesan S."/>
            <person name="Nguyen T."/>
            <person name="Pegot-Espagnet P."/>
            <person name="Pouilly N."/>
            <person name="Raftis F."/>
            <person name="Sallet E."/>
            <person name="Schiex T."/>
            <person name="Thomas J."/>
            <person name="Vandecasteele C."/>
            <person name="Vares D."/>
            <person name="Vear F."/>
            <person name="Vautrin S."/>
            <person name="Crespi M."/>
            <person name="Mangin B."/>
            <person name="Burke J.M."/>
            <person name="Salse J."/>
            <person name="Munos S."/>
            <person name="Vincourt P."/>
            <person name="Rieseberg L.H."/>
            <person name="Langlade N.B."/>
        </authorList>
    </citation>
    <scope>NUCLEOTIDE SEQUENCE [LARGE SCALE GENOMIC DNA]</scope>
    <source>
        <strain evidence="19">cv. SF193</strain>
        <tissue evidence="17">Leaves</tissue>
    </source>
</reference>
<evidence type="ECO:0000256" key="3">
    <source>
        <dbReference type="ARBA" id="ARBA00010609"/>
    </source>
</evidence>
<comment type="subcellular location">
    <subcellularLocation>
        <location evidence="2 13">Secreted</location>
        <location evidence="2 13">Extracellular space</location>
        <location evidence="2 13">Apoplast</location>
    </subcellularLocation>
</comment>
<keyword evidence="10 13" id="KW-0186">Copper</keyword>
<keyword evidence="13" id="KW-0732">Signal</keyword>
<dbReference type="CDD" id="cd13849">
    <property type="entry name" value="CuRO_1_LCC_plant"/>
    <property type="match status" value="1"/>
</dbReference>
<keyword evidence="9 13" id="KW-0560">Oxidoreductase</keyword>
<evidence type="ECO:0000313" key="19">
    <source>
        <dbReference type="Proteomes" id="UP000215914"/>
    </source>
</evidence>
<feature type="chain" id="PRO_5011811976" description="Laccase" evidence="13">
    <location>
        <begin position="21"/>
        <end position="659"/>
    </location>
</feature>
<keyword evidence="11" id="KW-0325">Glycoprotein</keyword>
<evidence type="ECO:0000256" key="13">
    <source>
        <dbReference type="RuleBase" id="RU361119"/>
    </source>
</evidence>
<dbReference type="EC" id="1.10.3.2" evidence="4 13"/>
<feature type="signal peptide" evidence="13">
    <location>
        <begin position="1"/>
        <end position="20"/>
    </location>
</feature>
<dbReference type="Pfam" id="PF07732">
    <property type="entry name" value="Cu-oxidase_3"/>
    <property type="match status" value="2"/>
</dbReference>
<dbReference type="GO" id="GO:0048046">
    <property type="term" value="C:apoplast"/>
    <property type="evidence" value="ECO:0007669"/>
    <property type="project" value="UniProtKB-SubCell"/>
</dbReference>
<dbReference type="EMBL" id="CM007894">
    <property type="protein sequence ID" value="OTG26786.1"/>
    <property type="molecule type" value="Genomic_DNA"/>
</dbReference>
<comment type="similarity">
    <text evidence="3 13">Belongs to the multicopper oxidase family.</text>
</comment>
<dbReference type="SUPFAM" id="SSF49503">
    <property type="entry name" value="Cupredoxins"/>
    <property type="match status" value="3"/>
</dbReference>
<feature type="domain" description="Plastocyanin-like" evidence="15">
    <location>
        <begin position="511"/>
        <end position="642"/>
    </location>
</feature>
<dbReference type="NCBIfam" id="TIGR03389">
    <property type="entry name" value="laccase"/>
    <property type="match status" value="1"/>
</dbReference>
<reference evidence="18" key="2">
    <citation type="submission" date="2017-02" db="EMBL/GenBank/DDBJ databases">
        <title>Sunflower complete genome.</title>
        <authorList>
            <person name="Langlade N."/>
            <person name="Munos S."/>
        </authorList>
    </citation>
    <scope>NUCLEOTIDE SEQUENCE [LARGE SCALE GENOMIC DNA]</scope>
    <source>
        <tissue evidence="18">Leaves</tissue>
    </source>
</reference>
<dbReference type="Pfam" id="PF07731">
    <property type="entry name" value="Cu-oxidase_2"/>
    <property type="match status" value="1"/>
</dbReference>
<dbReference type="Pfam" id="PF00394">
    <property type="entry name" value="Cu-oxidase"/>
    <property type="match status" value="1"/>
</dbReference>
<comment type="catalytic activity">
    <reaction evidence="1 13">
        <text>4 hydroquinone + O2 = 4 benzosemiquinone + 2 H2O</text>
        <dbReference type="Rhea" id="RHEA:11276"/>
        <dbReference type="ChEBI" id="CHEBI:15377"/>
        <dbReference type="ChEBI" id="CHEBI:15379"/>
        <dbReference type="ChEBI" id="CHEBI:17594"/>
        <dbReference type="ChEBI" id="CHEBI:17977"/>
        <dbReference type="EC" id="1.10.3.2"/>
    </reaction>
</comment>
<dbReference type="PANTHER" id="PTHR11709:SF520">
    <property type="entry name" value="LACCASE"/>
    <property type="match status" value="1"/>
</dbReference>
<dbReference type="InterPro" id="IPR008972">
    <property type="entry name" value="Cupredoxin"/>
</dbReference>
<dbReference type="GO" id="GO:0046274">
    <property type="term" value="P:lignin catabolic process"/>
    <property type="evidence" value="ECO:0007669"/>
    <property type="project" value="UniProtKB-KW"/>
</dbReference>
<evidence type="ECO:0000256" key="2">
    <source>
        <dbReference type="ARBA" id="ARBA00004271"/>
    </source>
</evidence>
<dbReference type="Gramene" id="mRNA:HanXRQr2_Chr05g0236501">
    <property type="protein sequence ID" value="mRNA:HanXRQr2_Chr05g0236501"/>
    <property type="gene ID" value="HanXRQr2_Chr05g0236501"/>
</dbReference>
<sequence length="659" mass="74489">MGCRKIVLLFIISLAKFVFCETLLRIRQHEFFVKEASYTRLCETKHILTVNGQFPGPTLYVNEGDTIYVKVHNNGRYNITIHWLPPIIAFGINDLLTLHGSRASSRMGKAIHAVVLVAFWSIWKMRNEVVFKQAVPNVAKSLDEIKSMAFLWVKSRSKVVSLTWENWSRFNLGVLHGVKQPRNPWSDGPEYITQCPIQPGDSFNYKVIFSMEVGTLWWHAHSDWSRATVHGAIVVHPQPGEQYPFPKPHEEVPIILGEWWKKDVTEVLKEFLASGSAPRDSDAYTINGQPGDLYPCSRQATFKLNVEYGKRYILRIVNAVMNEILFFAIANHSLTVVGADGSYTKQLTKEYVVIAPGQTLDCMFEANQVRPGARYYMAARAYSSGSSVPFDKTTTTGILQYGNGGGSNLTTTSPVLPSLPHYNDTTAAFDFLASLRSLNQLLFSISAYDTRIYSTISINTFPCKNNSCAGPNGTRLSASMNNISFEHPSVDILKAYHYQIGGVYGTHFPRVPPLYYNFTSRNLPAILQTPKRATKVMMIEYNTIVEVVFQGTALVVGLDHPMHLHGFNFYVVGWGFGNFDEKKDPMKYNLVDPPFRNTVLVPINGWAAIRFRASNPGVWYLHCHLEKHRTWGMDTVFIVKNGNQDQDRMLPPPLHMPRC</sequence>
<dbReference type="InterPro" id="IPR017761">
    <property type="entry name" value="Laccase"/>
</dbReference>
<dbReference type="InterPro" id="IPR002355">
    <property type="entry name" value="Cu_oxidase_Cu_BS"/>
</dbReference>
<keyword evidence="6 13" id="KW-0964">Secreted</keyword>
<evidence type="ECO:0000259" key="16">
    <source>
        <dbReference type="Pfam" id="PF07732"/>
    </source>
</evidence>
<dbReference type="InterPro" id="IPR001117">
    <property type="entry name" value="Cu-oxidase_2nd"/>
</dbReference>
<dbReference type="InterPro" id="IPR011706">
    <property type="entry name" value="Cu-oxidase_C"/>
</dbReference>
<feature type="domain" description="Plastocyanin-like" evidence="14">
    <location>
        <begin position="250"/>
        <end position="403"/>
    </location>
</feature>
<comment type="cofactor">
    <cofactor evidence="13">
        <name>Cu cation</name>
        <dbReference type="ChEBI" id="CHEBI:23378"/>
    </cofactor>
    <text evidence="13">Binds 4 Cu cations per monomer.</text>
</comment>
<dbReference type="Proteomes" id="UP000215914">
    <property type="component" value="Chromosome 5"/>
</dbReference>
<dbReference type="CDD" id="cd13897">
    <property type="entry name" value="CuRO_3_LCC_plant"/>
    <property type="match status" value="1"/>
</dbReference>
<dbReference type="CDD" id="cd13875">
    <property type="entry name" value="CuRO_2_LCC_plant"/>
    <property type="match status" value="1"/>
</dbReference>
<dbReference type="InterPro" id="IPR045087">
    <property type="entry name" value="Cu-oxidase_fam"/>
</dbReference>
<keyword evidence="12 13" id="KW-0439">Lignin degradation</keyword>
<accession>A0A251UV95</accession>
<dbReference type="GO" id="GO:0016491">
    <property type="term" value="F:oxidoreductase activity"/>
    <property type="evidence" value="ECO:0000318"/>
    <property type="project" value="GO_Central"/>
</dbReference>
<dbReference type="AlphaFoldDB" id="A0A251UV95"/>
<comment type="function">
    <text evidence="13">Lignin degradation and detoxification of lignin-derived products.</text>
</comment>
<dbReference type="PROSITE" id="PS00079">
    <property type="entry name" value="MULTICOPPER_OXIDASE1"/>
    <property type="match status" value="1"/>
</dbReference>
<dbReference type="FunCoup" id="A0A251UV95">
    <property type="interactions" value="32"/>
</dbReference>
<feature type="domain" description="Plastocyanin-like" evidence="16">
    <location>
        <begin position="175"/>
        <end position="238"/>
    </location>
</feature>
<dbReference type="InParanoid" id="A0A251UV95"/>